<sequence length="363" mass="43260">MYQVQKMIQFQPDMKLECQEYDHKDEIETICFNSFCSEFRLNYFICIKKGRSHLDHLDDVEKINSLMGFWMRKKKKNIEFDNLIDDPNTFVESLNQSFSLLKRGIRQKSSLQKERIINLNSKQIYDYLNSTLKLIEYKQSITTIISDQTMKLTDKFDNLYQQLQLSSFNYQQIDDRLYSKELYNQDKITEAIDILDPSIQQNPNNLYGAKMKIVDNQQEHEAISQLDKALAIDPKHINSLGEKGGCLRILKKYNESLQVLDQALSINPKNTFSLQSKGGCVQCIKNHFILRDQQQYKWLQFIMRNHQPLIRMINIQQIKRNFAKRNQINECYYNQKQSLEYFSYEIFIIMELNQSQQQQQLLQ</sequence>
<dbReference type="EMBL" id="CAJJDP010000187">
    <property type="protein sequence ID" value="CAD8214619.1"/>
    <property type="molecule type" value="Genomic_DNA"/>
</dbReference>
<evidence type="ECO:0000256" key="3">
    <source>
        <dbReference type="PROSITE-ProRule" id="PRU00339"/>
    </source>
</evidence>
<evidence type="ECO:0000313" key="4">
    <source>
        <dbReference type="EMBL" id="CAD8214619.1"/>
    </source>
</evidence>
<dbReference type="PANTHER" id="PTHR44943:SF4">
    <property type="entry name" value="TPR REPEAT-CONTAINING PROTEIN MJ0798"/>
    <property type="match status" value="1"/>
</dbReference>
<evidence type="ECO:0000313" key="5">
    <source>
        <dbReference type="Proteomes" id="UP000683925"/>
    </source>
</evidence>
<evidence type="ECO:0008006" key="6">
    <source>
        <dbReference type="Google" id="ProtNLM"/>
    </source>
</evidence>
<name>A0A8S1YL32_PAROT</name>
<dbReference type="InterPro" id="IPR019734">
    <property type="entry name" value="TPR_rpt"/>
</dbReference>
<proteinExistence type="predicted"/>
<protein>
    <recommendedName>
        <fullName evidence="6">Tetratricopeptide repeat protein</fullName>
    </recommendedName>
</protein>
<dbReference type="OrthoDB" id="539634at2759"/>
<dbReference type="AlphaFoldDB" id="A0A8S1YL32"/>
<dbReference type="InterPro" id="IPR051685">
    <property type="entry name" value="Ycf3/AcsC/BcsC/TPR_MFPF"/>
</dbReference>
<dbReference type="PROSITE" id="PS50005">
    <property type="entry name" value="TPR"/>
    <property type="match status" value="1"/>
</dbReference>
<keyword evidence="2 3" id="KW-0802">TPR repeat</keyword>
<evidence type="ECO:0000256" key="2">
    <source>
        <dbReference type="ARBA" id="ARBA00022803"/>
    </source>
</evidence>
<keyword evidence="1" id="KW-0677">Repeat</keyword>
<gene>
    <name evidence="4" type="ORF">POCTA_138.1.T1830019</name>
</gene>
<keyword evidence="5" id="KW-1185">Reference proteome</keyword>
<reference evidence="4" key="1">
    <citation type="submission" date="2021-01" db="EMBL/GenBank/DDBJ databases">
        <authorList>
            <consortium name="Genoscope - CEA"/>
            <person name="William W."/>
        </authorList>
    </citation>
    <scope>NUCLEOTIDE SEQUENCE</scope>
</reference>
<accession>A0A8S1YL32</accession>
<feature type="repeat" description="TPR" evidence="3">
    <location>
        <begin position="237"/>
        <end position="270"/>
    </location>
</feature>
<evidence type="ECO:0000256" key="1">
    <source>
        <dbReference type="ARBA" id="ARBA00022737"/>
    </source>
</evidence>
<organism evidence="4 5">
    <name type="scientific">Paramecium octaurelia</name>
    <dbReference type="NCBI Taxonomy" id="43137"/>
    <lineage>
        <taxon>Eukaryota</taxon>
        <taxon>Sar</taxon>
        <taxon>Alveolata</taxon>
        <taxon>Ciliophora</taxon>
        <taxon>Intramacronucleata</taxon>
        <taxon>Oligohymenophorea</taxon>
        <taxon>Peniculida</taxon>
        <taxon>Parameciidae</taxon>
        <taxon>Paramecium</taxon>
    </lineage>
</organism>
<comment type="caution">
    <text evidence="4">The sequence shown here is derived from an EMBL/GenBank/DDBJ whole genome shotgun (WGS) entry which is preliminary data.</text>
</comment>
<dbReference type="PANTHER" id="PTHR44943">
    <property type="entry name" value="CELLULOSE SYNTHASE OPERON PROTEIN C"/>
    <property type="match status" value="1"/>
</dbReference>
<dbReference type="Proteomes" id="UP000683925">
    <property type="component" value="Unassembled WGS sequence"/>
</dbReference>